<evidence type="ECO:0000313" key="2">
    <source>
        <dbReference type="Proteomes" id="UP000272010"/>
    </source>
</evidence>
<geneLocation type="plasmid" evidence="2">
    <name>pyee4</name>
</geneLocation>
<gene>
    <name evidence="1" type="ORF">PY32053_04602</name>
</gene>
<dbReference type="AlphaFoldDB" id="A0A386UTV4"/>
<accession>A0A386UTV4</accession>
<sequence length="47" mass="5173">MSNCCIWPKTAEPPNSGWRRPGHGQTRFEEVTADELCADVVEGRAVA</sequence>
<keyword evidence="1" id="KW-0614">Plasmid</keyword>
<name>A0A386UTV4_9RHOB</name>
<dbReference type="Proteomes" id="UP000272010">
    <property type="component" value="Plasmid pYEE4"/>
</dbReference>
<reference evidence="2" key="1">
    <citation type="submission" date="2018-07" db="EMBL/GenBank/DDBJ databases">
        <title>Genome Structure of the Opportunistic Pathogen Paracoccus yeei (Alphaproteobacteria) and Identification of Putative Virulence Factors.</title>
        <authorList>
            <person name="Lasek R."/>
            <person name="Szuplewska M."/>
            <person name="Mitura M."/>
            <person name="Decewicz P."/>
            <person name="Chmielowska C."/>
            <person name="Pawlot A."/>
            <person name="Sentkowska D."/>
            <person name="Czarnecki J."/>
            <person name="Bartosik D."/>
        </authorList>
    </citation>
    <scope>NUCLEOTIDE SEQUENCE [LARGE SCALE GENOMIC DNA]</scope>
    <source>
        <strain evidence="2">CCUG 32053</strain>
        <plasmid evidence="2">pyee4</plasmid>
    </source>
</reference>
<protein>
    <submittedName>
        <fullName evidence="1">Uncharacterized protein</fullName>
    </submittedName>
</protein>
<proteinExistence type="predicted"/>
<organism evidence="1 2">
    <name type="scientific">Paracoccus yeei</name>
    <dbReference type="NCBI Taxonomy" id="147645"/>
    <lineage>
        <taxon>Bacteria</taxon>
        <taxon>Pseudomonadati</taxon>
        <taxon>Pseudomonadota</taxon>
        <taxon>Alphaproteobacteria</taxon>
        <taxon>Rhodobacterales</taxon>
        <taxon>Paracoccaceae</taxon>
        <taxon>Paracoccus</taxon>
    </lineage>
</organism>
<dbReference type="EMBL" id="CP031082">
    <property type="protein sequence ID" value="AYF04097.1"/>
    <property type="molecule type" value="Genomic_DNA"/>
</dbReference>
<evidence type="ECO:0000313" key="1">
    <source>
        <dbReference type="EMBL" id="AYF04097.1"/>
    </source>
</evidence>